<sequence>MYHYLGPTHRAQLATYKYSSGGSSFISTYVLGPYWNWLVTLFPTWVAPNTITLSGLLLVFANFLSLVALDGELDHSTHMRTYVLAPQADTLLPVVPLLPHAGLPASLATYTPTSEGKVPSWLLLVWAVCLFLYQSLDAIDGKQARRTNMAGPLGELFDHGCDALNTTLETIMVSAVTGLGRSHWTIVGLVSAMSNFFLTTWDEYHTKTLFLSSFSGPVEGILIICVLFIATALLSPTMFMQGVLHVLGLEKSAWVREHMAFLNIPLGDFLMVLASLGLLMNAWTAYQNVRKHCRQERLSVWSPLLGLFPFVVQCVANITWLQGQGMRIMTHGRVFVPFLVSWGLSFAYLVGLVILAHVCRRSYPFWNMLLVPSVLLAVDAHLSSPVLQHSVAMTEYAVYSYLALSFAVYGYFVYDVIQTITQETGKPCFHVVQKHNE</sequence>
<keyword evidence="6" id="KW-0812">Transmembrane</keyword>
<dbReference type="STRING" id="77020.A0A0M8MLM7"/>
<keyword evidence="6" id="KW-1133">Transmembrane helix</keyword>
<dbReference type="RefSeq" id="XP_017990229.1">
    <property type="nucleotide sequence ID" value="XM_018134849.1"/>
</dbReference>
<feature type="transmembrane region" description="Helical" evidence="6">
    <location>
        <begin position="259"/>
        <end position="280"/>
    </location>
</feature>
<feature type="transmembrane region" description="Helical" evidence="6">
    <location>
        <begin position="396"/>
        <end position="414"/>
    </location>
</feature>
<feature type="transmembrane region" description="Helical" evidence="6">
    <location>
        <begin position="334"/>
        <end position="358"/>
    </location>
</feature>
<evidence type="ECO:0000313" key="8">
    <source>
        <dbReference type="Proteomes" id="UP000037751"/>
    </source>
</evidence>
<dbReference type="GO" id="GO:0016780">
    <property type="term" value="F:phosphotransferase activity, for other substituted phosphate groups"/>
    <property type="evidence" value="ECO:0007669"/>
    <property type="project" value="InterPro"/>
</dbReference>
<protein>
    <submittedName>
        <fullName evidence="7">Ept1-sn--diacylglycerol ethanolamine-and cholinephosphotransferase</fullName>
    </submittedName>
</protein>
<evidence type="ECO:0000256" key="3">
    <source>
        <dbReference type="ARBA" id="ARBA00022679"/>
    </source>
</evidence>
<gene>
    <name evidence="7" type="ORF">Malapachy_0324</name>
</gene>
<dbReference type="Gene3D" id="1.20.120.1760">
    <property type="match status" value="1"/>
</dbReference>
<keyword evidence="4 6" id="KW-0472">Membrane</keyword>
<name>A0A0M8MLM7_9BASI</name>
<evidence type="ECO:0000256" key="1">
    <source>
        <dbReference type="ARBA" id="ARBA00004370"/>
    </source>
</evidence>
<proteinExistence type="inferred from homology"/>
<feature type="transmembrane region" description="Helical" evidence="6">
    <location>
        <begin position="45"/>
        <end position="69"/>
    </location>
</feature>
<dbReference type="PROSITE" id="PS00379">
    <property type="entry name" value="CDP_ALCOHOL_P_TRANSF"/>
    <property type="match status" value="1"/>
</dbReference>
<evidence type="ECO:0000256" key="2">
    <source>
        <dbReference type="ARBA" id="ARBA00010441"/>
    </source>
</evidence>
<evidence type="ECO:0000256" key="5">
    <source>
        <dbReference type="RuleBase" id="RU003750"/>
    </source>
</evidence>
<dbReference type="GeneID" id="28726724"/>
<feature type="transmembrane region" description="Helical" evidence="6">
    <location>
        <begin position="364"/>
        <end position="384"/>
    </location>
</feature>
<dbReference type="PIRSF" id="PIRSF015665">
    <property type="entry name" value="CHOPT"/>
    <property type="match status" value="1"/>
</dbReference>
<dbReference type="VEuPathDB" id="FungiDB:Malapachy_0324"/>
<evidence type="ECO:0000256" key="6">
    <source>
        <dbReference type="SAM" id="Phobius"/>
    </source>
</evidence>
<dbReference type="GO" id="GO:0008654">
    <property type="term" value="P:phospholipid biosynthetic process"/>
    <property type="evidence" value="ECO:0007669"/>
    <property type="project" value="InterPro"/>
</dbReference>
<organism evidence="7 8">
    <name type="scientific">Malassezia pachydermatis</name>
    <dbReference type="NCBI Taxonomy" id="77020"/>
    <lineage>
        <taxon>Eukaryota</taxon>
        <taxon>Fungi</taxon>
        <taxon>Dikarya</taxon>
        <taxon>Basidiomycota</taxon>
        <taxon>Ustilaginomycotina</taxon>
        <taxon>Malasseziomycetes</taxon>
        <taxon>Malasseziales</taxon>
        <taxon>Malasseziaceae</taxon>
        <taxon>Malassezia</taxon>
    </lineage>
</organism>
<dbReference type="InterPro" id="IPR048254">
    <property type="entry name" value="CDP_ALCOHOL_P_TRANSF_CS"/>
</dbReference>
<evidence type="ECO:0000256" key="4">
    <source>
        <dbReference type="ARBA" id="ARBA00023136"/>
    </source>
</evidence>
<feature type="transmembrane region" description="Helical" evidence="6">
    <location>
        <begin position="81"/>
        <end position="98"/>
    </location>
</feature>
<comment type="caution">
    <text evidence="7">The sequence shown here is derived from an EMBL/GenBank/DDBJ whole genome shotgun (WGS) entry which is preliminary data.</text>
</comment>
<dbReference type="GO" id="GO:0016020">
    <property type="term" value="C:membrane"/>
    <property type="evidence" value="ECO:0007669"/>
    <property type="project" value="UniProtKB-SubCell"/>
</dbReference>
<dbReference type="Pfam" id="PF01066">
    <property type="entry name" value="CDP-OH_P_transf"/>
    <property type="match status" value="1"/>
</dbReference>
<keyword evidence="3 5" id="KW-0808">Transferase</keyword>
<dbReference type="Proteomes" id="UP000037751">
    <property type="component" value="Unassembled WGS sequence"/>
</dbReference>
<dbReference type="EMBL" id="LGAV01000010">
    <property type="protein sequence ID" value="KOS12597.1"/>
    <property type="molecule type" value="Genomic_DNA"/>
</dbReference>
<dbReference type="InterPro" id="IPR000462">
    <property type="entry name" value="CDP-OH_P_trans"/>
</dbReference>
<accession>A0A0M8MLM7</accession>
<dbReference type="InterPro" id="IPR043130">
    <property type="entry name" value="CDP-OH_PTrfase_TM_dom"/>
</dbReference>
<dbReference type="InterPro" id="IPR014472">
    <property type="entry name" value="CHOPT"/>
</dbReference>
<feature type="transmembrane region" description="Helical" evidence="6">
    <location>
        <begin position="300"/>
        <end position="322"/>
    </location>
</feature>
<keyword evidence="8" id="KW-1185">Reference proteome</keyword>
<dbReference type="OrthoDB" id="196717at2759"/>
<dbReference type="PANTHER" id="PTHR10414">
    <property type="entry name" value="ETHANOLAMINEPHOSPHOTRANSFERASE"/>
    <property type="match status" value="1"/>
</dbReference>
<dbReference type="PANTHER" id="PTHR10414:SF37">
    <property type="entry name" value="BB IN A BOXCAR, ISOFORM C"/>
    <property type="match status" value="1"/>
</dbReference>
<comment type="subcellular location">
    <subcellularLocation>
        <location evidence="1">Membrane</location>
    </subcellularLocation>
</comment>
<comment type="similarity">
    <text evidence="2 5">Belongs to the CDP-alcohol phosphatidyltransferase class-I family.</text>
</comment>
<feature type="transmembrane region" description="Helical" evidence="6">
    <location>
        <begin position="118"/>
        <end position="136"/>
    </location>
</feature>
<evidence type="ECO:0000313" key="7">
    <source>
        <dbReference type="EMBL" id="KOS12597.1"/>
    </source>
</evidence>
<dbReference type="AlphaFoldDB" id="A0A0M8MLM7"/>
<reference evidence="7 8" key="1">
    <citation type="submission" date="2015-07" db="EMBL/GenBank/DDBJ databases">
        <title>Draft Genome Sequence of Malassezia furfur CBS1878 and Malassezia pachydermatis CBS1879.</title>
        <authorList>
            <person name="Triana S."/>
            <person name="Ohm R."/>
            <person name="Gonzalez A."/>
            <person name="DeCock H."/>
            <person name="Restrepo S."/>
            <person name="Celis A."/>
        </authorList>
    </citation>
    <scope>NUCLEOTIDE SEQUENCE [LARGE SCALE GENOMIC DNA]</scope>
    <source>
        <strain evidence="7 8">CBS 1879</strain>
    </source>
</reference>